<reference evidence="5" key="1">
    <citation type="journal article" date="2020" name="Stud. Mycol.">
        <title>101 Dothideomycetes genomes: a test case for predicting lifestyles and emergence of pathogens.</title>
        <authorList>
            <person name="Haridas S."/>
            <person name="Albert R."/>
            <person name="Binder M."/>
            <person name="Bloem J."/>
            <person name="Labutti K."/>
            <person name="Salamov A."/>
            <person name="Andreopoulos B."/>
            <person name="Baker S."/>
            <person name="Barry K."/>
            <person name="Bills G."/>
            <person name="Bluhm B."/>
            <person name="Cannon C."/>
            <person name="Castanera R."/>
            <person name="Culley D."/>
            <person name="Daum C."/>
            <person name="Ezra D."/>
            <person name="Gonzalez J."/>
            <person name="Henrissat B."/>
            <person name="Kuo A."/>
            <person name="Liang C."/>
            <person name="Lipzen A."/>
            <person name="Lutzoni F."/>
            <person name="Magnuson J."/>
            <person name="Mondo S."/>
            <person name="Nolan M."/>
            <person name="Ohm R."/>
            <person name="Pangilinan J."/>
            <person name="Park H.-J."/>
            <person name="Ramirez L."/>
            <person name="Alfaro M."/>
            <person name="Sun H."/>
            <person name="Tritt A."/>
            <person name="Yoshinaga Y."/>
            <person name="Zwiers L.-H."/>
            <person name="Turgeon B."/>
            <person name="Goodwin S."/>
            <person name="Spatafora J."/>
            <person name="Crous P."/>
            <person name="Grigoriev I."/>
        </authorList>
    </citation>
    <scope>NUCLEOTIDE SEQUENCE</scope>
    <source>
        <strain evidence="5">ATCC 16933</strain>
    </source>
</reference>
<dbReference type="Pfam" id="PF00383">
    <property type="entry name" value="dCMP_cyt_deam_1"/>
    <property type="match status" value="1"/>
</dbReference>
<gene>
    <name evidence="5" type="ORF">BDY21DRAFT_106197</name>
</gene>
<dbReference type="GO" id="GO:0052717">
    <property type="term" value="F:tRNA-specific adenosine-34 deaminase activity"/>
    <property type="evidence" value="ECO:0007669"/>
    <property type="project" value="TreeGrafter"/>
</dbReference>
<sequence length="438" mass="47264">MGELVDCYAVEIPIKSSNVVLNLVKRSIRDFDSIPLLHLRRLAKPAYLPAHLRVQLPSSDNSPSPTDASTSTGSDTSPSISRSTSPASPTGSPPPTATPRPQTIVLLVCPIHLVSSERLTAILSTAAPFLPSPTLQVSPYPLKLLTLPAPLHPPTTGQAASSWTATHWPTVYKRNNPFGAHPAIVSRAESEIKDVAGKWLQLAQSVGQVCKEQGWGIGAGCVIVERSGGNNGKERSQTPTKKWERVVAVAGDARWYGRPDGTNTAATSQVESNPLAHAVMRAIAMVANKRLALGSDPSKKEQLLSSEPDYPFLSKPLTPLEARYASTTDNLSHNGYLCLDLELYVSHEPCVGCAMAALHSRFGRLVFGRRMQRTGALVAEVQAGKAFVDGGLGYGLFWRPELNWKGLVWQFQREVDTDGSEVCEENGADEPFSEETSV</sequence>
<protein>
    <submittedName>
        <fullName evidence="5">Cytidine deaminase-like protein</fullName>
    </submittedName>
</protein>
<evidence type="ECO:0000256" key="3">
    <source>
        <dbReference type="SAM" id="MobiDB-lite"/>
    </source>
</evidence>
<dbReference type="InterPro" id="IPR016193">
    <property type="entry name" value="Cytidine_deaminase-like"/>
</dbReference>
<keyword evidence="1" id="KW-0819">tRNA processing</keyword>
<evidence type="ECO:0000313" key="6">
    <source>
        <dbReference type="Proteomes" id="UP000799766"/>
    </source>
</evidence>
<proteinExistence type="inferred from homology"/>
<evidence type="ECO:0000313" key="5">
    <source>
        <dbReference type="EMBL" id="KAF2454547.1"/>
    </source>
</evidence>
<evidence type="ECO:0000256" key="1">
    <source>
        <dbReference type="ARBA" id="ARBA00022694"/>
    </source>
</evidence>
<dbReference type="Gene3D" id="3.40.140.10">
    <property type="entry name" value="Cytidine Deaminase, domain 2"/>
    <property type="match status" value="1"/>
</dbReference>
<dbReference type="GO" id="GO:0005634">
    <property type="term" value="C:nucleus"/>
    <property type="evidence" value="ECO:0007669"/>
    <property type="project" value="TreeGrafter"/>
</dbReference>
<dbReference type="GO" id="GO:0005737">
    <property type="term" value="C:cytoplasm"/>
    <property type="evidence" value="ECO:0007669"/>
    <property type="project" value="TreeGrafter"/>
</dbReference>
<evidence type="ECO:0000256" key="2">
    <source>
        <dbReference type="ARBA" id="ARBA00038160"/>
    </source>
</evidence>
<organism evidence="5 6">
    <name type="scientific">Lineolata rhizophorae</name>
    <dbReference type="NCBI Taxonomy" id="578093"/>
    <lineage>
        <taxon>Eukaryota</taxon>
        <taxon>Fungi</taxon>
        <taxon>Dikarya</taxon>
        <taxon>Ascomycota</taxon>
        <taxon>Pezizomycotina</taxon>
        <taxon>Dothideomycetes</taxon>
        <taxon>Dothideomycetes incertae sedis</taxon>
        <taxon>Lineolatales</taxon>
        <taxon>Lineolataceae</taxon>
        <taxon>Lineolata</taxon>
    </lineage>
</organism>
<feature type="domain" description="CMP/dCMP-type deaminase" evidence="4">
    <location>
        <begin position="198"/>
        <end position="368"/>
    </location>
</feature>
<name>A0A6A6NSR6_9PEZI</name>
<dbReference type="GO" id="GO:0008033">
    <property type="term" value="P:tRNA processing"/>
    <property type="evidence" value="ECO:0007669"/>
    <property type="project" value="UniProtKB-KW"/>
</dbReference>
<comment type="similarity">
    <text evidence="2">Belongs to the cytidine and deoxycytidylate deaminase family. ADAT3 subfamily.</text>
</comment>
<dbReference type="EMBL" id="MU001691">
    <property type="protein sequence ID" value="KAF2454547.1"/>
    <property type="molecule type" value="Genomic_DNA"/>
</dbReference>
<dbReference type="InterPro" id="IPR002125">
    <property type="entry name" value="CMP_dCMP_dom"/>
</dbReference>
<keyword evidence="6" id="KW-1185">Reference proteome</keyword>
<feature type="region of interest" description="Disordered" evidence="3">
    <location>
        <begin position="55"/>
        <end position="99"/>
    </location>
</feature>
<dbReference type="Proteomes" id="UP000799766">
    <property type="component" value="Unassembled WGS sequence"/>
</dbReference>
<dbReference type="OrthoDB" id="3180714at2759"/>
<dbReference type="AlphaFoldDB" id="A0A6A6NSR6"/>
<dbReference type="SUPFAM" id="SSF53927">
    <property type="entry name" value="Cytidine deaminase-like"/>
    <property type="match status" value="1"/>
</dbReference>
<evidence type="ECO:0000259" key="4">
    <source>
        <dbReference type="Pfam" id="PF00383"/>
    </source>
</evidence>
<accession>A0A6A6NSR6</accession>
<dbReference type="PANTHER" id="PTHR11079">
    <property type="entry name" value="CYTOSINE DEAMINASE FAMILY MEMBER"/>
    <property type="match status" value="1"/>
</dbReference>
<dbReference type="PANTHER" id="PTHR11079:SF156">
    <property type="entry name" value="INACTIVE TRNA-SPECIFIC ADENOSINE DEAMINASE-LIKE PROTEIN 3-RELATED"/>
    <property type="match status" value="1"/>
</dbReference>
<feature type="compositionally biased region" description="Low complexity" evidence="3">
    <location>
        <begin position="57"/>
        <end position="90"/>
    </location>
</feature>